<evidence type="ECO:0000256" key="2">
    <source>
        <dbReference type="SAM" id="Phobius"/>
    </source>
</evidence>
<keyword evidence="2" id="KW-0472">Membrane</keyword>
<organism evidence="3 4">
    <name type="scientific">Stylosanthes scabra</name>
    <dbReference type="NCBI Taxonomy" id="79078"/>
    <lineage>
        <taxon>Eukaryota</taxon>
        <taxon>Viridiplantae</taxon>
        <taxon>Streptophyta</taxon>
        <taxon>Embryophyta</taxon>
        <taxon>Tracheophyta</taxon>
        <taxon>Spermatophyta</taxon>
        <taxon>Magnoliopsida</taxon>
        <taxon>eudicotyledons</taxon>
        <taxon>Gunneridae</taxon>
        <taxon>Pentapetalae</taxon>
        <taxon>rosids</taxon>
        <taxon>fabids</taxon>
        <taxon>Fabales</taxon>
        <taxon>Fabaceae</taxon>
        <taxon>Papilionoideae</taxon>
        <taxon>50 kb inversion clade</taxon>
        <taxon>dalbergioids sensu lato</taxon>
        <taxon>Dalbergieae</taxon>
        <taxon>Pterocarpus clade</taxon>
        <taxon>Stylosanthes</taxon>
    </lineage>
</organism>
<proteinExistence type="predicted"/>
<gene>
    <name evidence="3" type="ORF">PIB30_119225</name>
</gene>
<name>A0ABU6WDE9_9FABA</name>
<evidence type="ECO:0000313" key="3">
    <source>
        <dbReference type="EMBL" id="MED6182198.1"/>
    </source>
</evidence>
<feature type="transmembrane region" description="Helical" evidence="2">
    <location>
        <begin position="96"/>
        <end position="119"/>
    </location>
</feature>
<dbReference type="Proteomes" id="UP001341840">
    <property type="component" value="Unassembled WGS sequence"/>
</dbReference>
<comment type="caution">
    <text evidence="3">The sequence shown here is derived from an EMBL/GenBank/DDBJ whole genome shotgun (WGS) entry which is preliminary data.</text>
</comment>
<reference evidence="3 4" key="1">
    <citation type="journal article" date="2023" name="Plants (Basel)">
        <title>Bridging the Gap: Combining Genomics and Transcriptomics Approaches to Understand Stylosanthes scabra, an Orphan Legume from the Brazilian Caatinga.</title>
        <authorList>
            <person name="Ferreira-Neto J.R.C."/>
            <person name="da Silva M.D."/>
            <person name="Binneck E."/>
            <person name="de Melo N.F."/>
            <person name="da Silva R.H."/>
            <person name="de Melo A.L.T.M."/>
            <person name="Pandolfi V."/>
            <person name="Bustamante F.O."/>
            <person name="Brasileiro-Vidal A.C."/>
            <person name="Benko-Iseppon A.M."/>
        </authorList>
    </citation>
    <scope>NUCLEOTIDE SEQUENCE [LARGE SCALE GENOMIC DNA]</scope>
    <source>
        <tissue evidence="3">Leaves</tissue>
    </source>
</reference>
<keyword evidence="2" id="KW-0812">Transmembrane</keyword>
<sequence length="254" mass="29359">MRHRARRNRELSEGLRRGKPKTRREKNWKNNAPNLKKPPVLIVIAIAASSSPSAFVPLPRRVFVTTTLSRPCSSIPSASAFQHRSLRPPLRVRHRALPFVHSLLATSLPSTGAALLWFVTMCQESSLTFWSKNSMAYTLIEGHSSNRPPFFNGKNYAYWKERMMVFVQSIDYNIWKIILNGPNIPTKTTAEGNVVPKEEHEWDDEDKKKVEFNAKAMNMMYCAISFEEFQKMSRCKSAKDIWDKLKLFTREQNK</sequence>
<evidence type="ECO:0008006" key="5">
    <source>
        <dbReference type="Google" id="ProtNLM"/>
    </source>
</evidence>
<feature type="compositionally biased region" description="Basic residues" evidence="1">
    <location>
        <begin position="17"/>
        <end position="26"/>
    </location>
</feature>
<accession>A0ABU6WDE9</accession>
<dbReference type="EMBL" id="JASCZI010181341">
    <property type="protein sequence ID" value="MED6182198.1"/>
    <property type="molecule type" value="Genomic_DNA"/>
</dbReference>
<keyword evidence="2" id="KW-1133">Transmembrane helix</keyword>
<feature type="region of interest" description="Disordered" evidence="1">
    <location>
        <begin position="1"/>
        <end position="32"/>
    </location>
</feature>
<protein>
    <recommendedName>
        <fullName evidence="5">DUF4219 domain-containing protein</fullName>
    </recommendedName>
</protein>
<keyword evidence="4" id="KW-1185">Reference proteome</keyword>
<evidence type="ECO:0000256" key="1">
    <source>
        <dbReference type="SAM" id="MobiDB-lite"/>
    </source>
</evidence>
<dbReference type="Pfam" id="PF14223">
    <property type="entry name" value="Retrotran_gag_2"/>
    <property type="match status" value="1"/>
</dbReference>
<dbReference type="PANTHER" id="PTHR34676">
    <property type="entry name" value="DUF4219 DOMAIN-CONTAINING PROTEIN-RELATED"/>
    <property type="match status" value="1"/>
</dbReference>
<dbReference type="PANTHER" id="PTHR34676:SF8">
    <property type="entry name" value="TRANSMEMBRANE PROTEIN"/>
    <property type="match status" value="1"/>
</dbReference>
<evidence type="ECO:0000313" key="4">
    <source>
        <dbReference type="Proteomes" id="UP001341840"/>
    </source>
</evidence>